<dbReference type="PROSITE" id="PS51257">
    <property type="entry name" value="PROKAR_LIPOPROTEIN"/>
    <property type="match status" value="1"/>
</dbReference>
<evidence type="ECO:0000313" key="3">
    <source>
        <dbReference type="Proteomes" id="UP001606134"/>
    </source>
</evidence>
<dbReference type="SMART" id="SM00028">
    <property type="entry name" value="TPR"/>
    <property type="match status" value="14"/>
</dbReference>
<dbReference type="Pfam" id="PF14559">
    <property type="entry name" value="TPR_19"/>
    <property type="match status" value="3"/>
</dbReference>
<feature type="repeat" description="TPR" evidence="1">
    <location>
        <begin position="205"/>
        <end position="238"/>
    </location>
</feature>
<feature type="repeat" description="TPR" evidence="1">
    <location>
        <begin position="647"/>
        <end position="680"/>
    </location>
</feature>
<name>A0ABW7HEN5_9BURK</name>
<reference evidence="2 3" key="1">
    <citation type="submission" date="2024-08" db="EMBL/GenBank/DDBJ databases">
        <authorList>
            <person name="Lu H."/>
        </authorList>
    </citation>
    <scope>NUCLEOTIDE SEQUENCE [LARGE SCALE GENOMIC DNA]</scope>
    <source>
        <strain evidence="2 3">BYS78W</strain>
    </source>
</reference>
<accession>A0ABW7HEN5</accession>
<keyword evidence="3" id="KW-1185">Reference proteome</keyword>
<feature type="repeat" description="TPR" evidence="1">
    <location>
        <begin position="476"/>
        <end position="509"/>
    </location>
</feature>
<dbReference type="PROSITE" id="PS50005">
    <property type="entry name" value="TPR"/>
    <property type="match status" value="6"/>
</dbReference>
<protein>
    <submittedName>
        <fullName evidence="2">XrtA/PEP-CTERM system TPR-repeat protein PrsT</fullName>
    </submittedName>
</protein>
<comment type="caution">
    <text evidence="2">The sequence shown here is derived from an EMBL/GenBank/DDBJ whole genome shotgun (WGS) entry which is preliminary data.</text>
</comment>
<feature type="repeat" description="TPR" evidence="1">
    <location>
        <begin position="849"/>
        <end position="882"/>
    </location>
</feature>
<dbReference type="EMBL" id="JBIGIC010000008">
    <property type="protein sequence ID" value="MFG6488385.1"/>
    <property type="molecule type" value="Genomic_DNA"/>
</dbReference>
<dbReference type="PANTHER" id="PTHR12558:SF13">
    <property type="entry name" value="CELL DIVISION CYCLE PROTEIN 27 HOMOLOG"/>
    <property type="match status" value="1"/>
</dbReference>
<dbReference type="InterPro" id="IPR011990">
    <property type="entry name" value="TPR-like_helical_dom_sf"/>
</dbReference>
<evidence type="ECO:0000256" key="1">
    <source>
        <dbReference type="PROSITE-ProRule" id="PRU00339"/>
    </source>
</evidence>
<dbReference type="InterPro" id="IPR014266">
    <property type="entry name" value="PEP-CTERM_TPR_PrsT"/>
</dbReference>
<dbReference type="PANTHER" id="PTHR12558">
    <property type="entry name" value="CELL DIVISION CYCLE 16,23,27"/>
    <property type="match status" value="1"/>
</dbReference>
<feature type="repeat" description="TPR" evidence="1">
    <location>
        <begin position="375"/>
        <end position="408"/>
    </location>
</feature>
<dbReference type="SUPFAM" id="SSF48452">
    <property type="entry name" value="TPR-like"/>
    <property type="match status" value="4"/>
</dbReference>
<evidence type="ECO:0000313" key="2">
    <source>
        <dbReference type="EMBL" id="MFG6488385.1"/>
    </source>
</evidence>
<proteinExistence type="predicted"/>
<dbReference type="Proteomes" id="UP001606134">
    <property type="component" value="Unassembled WGS sequence"/>
</dbReference>
<keyword evidence="1" id="KW-0802">TPR repeat</keyword>
<gene>
    <name evidence="2" type="primary">prsT</name>
    <name evidence="2" type="ORF">ACG04R_16980</name>
</gene>
<feature type="repeat" description="TPR" evidence="1">
    <location>
        <begin position="613"/>
        <end position="646"/>
    </location>
</feature>
<dbReference type="Gene3D" id="1.25.40.10">
    <property type="entry name" value="Tetratricopeptide repeat domain"/>
    <property type="match status" value="4"/>
</dbReference>
<dbReference type="Pfam" id="PF13432">
    <property type="entry name" value="TPR_16"/>
    <property type="match status" value="4"/>
</dbReference>
<dbReference type="RefSeq" id="WP_394413188.1">
    <property type="nucleotide sequence ID" value="NZ_JBIGIC010000008.1"/>
</dbReference>
<dbReference type="InterPro" id="IPR019734">
    <property type="entry name" value="TPR_rpt"/>
</dbReference>
<organism evidence="2 3">
    <name type="scientific">Pelomonas candidula</name>
    <dbReference type="NCBI Taxonomy" id="3299025"/>
    <lineage>
        <taxon>Bacteria</taxon>
        <taxon>Pseudomonadati</taxon>
        <taxon>Pseudomonadota</taxon>
        <taxon>Betaproteobacteria</taxon>
        <taxon>Burkholderiales</taxon>
        <taxon>Sphaerotilaceae</taxon>
        <taxon>Roseateles</taxon>
    </lineage>
</organism>
<dbReference type="NCBIfam" id="TIGR02917">
    <property type="entry name" value="PEP_TPR_lipo"/>
    <property type="match status" value="1"/>
</dbReference>
<sequence length="929" mass="98892">MKKTSSSGVGAKRRCAAGLALSGVLLAGCFDKSAEQYVTDAKADLAKNDSAAAVIQLKNALQSDPALGEVRVLLGQALLQTGDARGALIELGKAREMGVKHDQLEPLIAQAMLGQAEFAKVIAEFADAKPATKGAQADLWASLAVAYSATGNAAKALELGNAAVAADADNVRAQLIRVRLVSAASGPAEGLTAVEAVLGKAPQSADAWQSKGDLLALLGKPDPAMEAYRKAIALSKFHVPAHVGAFYVLLGKKDLDGAKAELDALRSVRSAANQVKLLTVLLALERNDLDTARDNIQALLKVASDDVRVLHLAGVVAFRRGSLLEAEDYLSKTLLKDPNFESARLLLAQANLRAGDPTKALSTLQPLLGDASTNASAFSLAAEAYLQAGDPKRAEAAFVKIARINPNDVPSHAALALVDIGKGKVEQGIAALKALSAADASSVPDLALVTTFMQRKEWDQALKAIDTLERKAPKSAGPSNLRGRIELIRGNQDKAVQAFETALKLDPAYYPAAASLAAMDMAAKKPEAAMDRFKKVLAVDPKSVSANMALIGLRDESGASKEELVAALEALIKQMPGEARPRLALIELQLRRQQVKAALAAATEAAAALPGNPSVLRHLAGTQAMSGDYNQAIGTYNKLMTLQPNSPEPLMLLAQVYAARGDKAASKQAMERALKLKPGYQPAQRALIANELAVGNVAEARRLAEAMKTVYPNDPLVLSISGDIAAVSKDWPGAVLNYRAALKLLPQVDVAIKLHRVLMGAGKQPEAKHFESDWLIAHPKDLKFLVYSADAALLSQDNDLARERYLSVLKLQPDNANAANNVAWLLNRNKDPKAMEYAERAIKLAPQNTDYMDTLAQVMATAGRFSEAVEIQKKAVELSPDHVMHRFHLAQFYAGAGQKAQAREQLQRLAQLGDRFAQQAEVKKLLEAL</sequence>